<gene>
    <name evidence="2" type="ordered locus">STAUR_5038</name>
    <name evidence="3" type="ORF">STIAU_3468</name>
</gene>
<dbReference type="HOGENOM" id="CLU_1061013_0_0_7"/>
<dbReference type="eggNOG" id="ENOG50319PT">
    <property type="taxonomic scope" value="Bacteria"/>
</dbReference>
<feature type="compositionally biased region" description="Low complexity" evidence="1">
    <location>
        <begin position="25"/>
        <end position="37"/>
    </location>
</feature>
<dbReference type="EMBL" id="AAMD01000211">
    <property type="protein sequence ID" value="EAU62717.1"/>
    <property type="molecule type" value="Genomic_DNA"/>
</dbReference>
<dbReference type="KEGG" id="sur:STAUR_5038"/>
<reference evidence="3 5" key="1">
    <citation type="submission" date="2006-04" db="EMBL/GenBank/DDBJ databases">
        <authorList>
            <person name="Nierman W.C."/>
        </authorList>
    </citation>
    <scope>NUCLEOTIDE SEQUENCE [LARGE SCALE GENOMIC DNA]</scope>
    <source>
        <strain evidence="3 5">DW4/3-1</strain>
    </source>
</reference>
<dbReference type="EMBL" id="CP002271">
    <property type="protein sequence ID" value="ADO72811.1"/>
    <property type="molecule type" value="Genomic_DNA"/>
</dbReference>
<name>Q08QF8_STIAD</name>
<dbReference type="Proteomes" id="UP000001351">
    <property type="component" value="Chromosome"/>
</dbReference>
<feature type="compositionally biased region" description="Basic and acidic residues" evidence="1">
    <location>
        <begin position="138"/>
        <end position="151"/>
    </location>
</feature>
<keyword evidence="4" id="KW-1185">Reference proteome</keyword>
<feature type="compositionally biased region" description="Low complexity" evidence="1">
    <location>
        <begin position="44"/>
        <end position="58"/>
    </location>
</feature>
<feature type="region of interest" description="Disordered" evidence="1">
    <location>
        <begin position="124"/>
        <end position="151"/>
    </location>
</feature>
<dbReference type="Proteomes" id="UP000032702">
    <property type="component" value="Unassembled WGS sequence"/>
</dbReference>
<evidence type="ECO:0000313" key="3">
    <source>
        <dbReference type="EMBL" id="EAU62717.1"/>
    </source>
</evidence>
<protein>
    <submittedName>
        <fullName evidence="2">Conserved uncharacterized protein</fullName>
    </submittedName>
</protein>
<dbReference type="PATRIC" id="fig|378806.16.peg.1535"/>
<dbReference type="STRING" id="378806.STAUR_5038"/>
<evidence type="ECO:0000313" key="5">
    <source>
        <dbReference type="Proteomes" id="UP000032702"/>
    </source>
</evidence>
<organism evidence="3 5">
    <name type="scientific">Stigmatella aurantiaca (strain DW4/3-1)</name>
    <dbReference type="NCBI Taxonomy" id="378806"/>
    <lineage>
        <taxon>Bacteria</taxon>
        <taxon>Pseudomonadati</taxon>
        <taxon>Myxococcota</taxon>
        <taxon>Myxococcia</taxon>
        <taxon>Myxococcales</taxon>
        <taxon>Cystobacterineae</taxon>
        <taxon>Archangiaceae</taxon>
        <taxon>Stigmatella</taxon>
    </lineage>
</organism>
<reference evidence="2 4" key="2">
    <citation type="journal article" date="2011" name="Mol. Biol. Evol.">
        <title>Comparative genomic analysis of fruiting body formation in Myxococcales.</title>
        <authorList>
            <person name="Huntley S."/>
            <person name="Hamann N."/>
            <person name="Wegener-Feldbrugge S."/>
            <person name="Treuner-Lange A."/>
            <person name="Kube M."/>
            <person name="Reinhardt R."/>
            <person name="Klages S."/>
            <person name="Muller R."/>
            <person name="Ronning C.M."/>
            <person name="Nierman W.C."/>
            <person name="Sogaard-Andersen L."/>
        </authorList>
    </citation>
    <scope>NUCLEOTIDE SEQUENCE [LARGE SCALE GENOMIC DNA]</scope>
    <source>
        <strain evidence="2 4">DW4/3-1</strain>
    </source>
</reference>
<dbReference type="AlphaFoldDB" id="Q08QF8"/>
<feature type="region of interest" description="Disordered" evidence="1">
    <location>
        <begin position="1"/>
        <end position="109"/>
    </location>
</feature>
<dbReference type="OrthoDB" id="5382573at2"/>
<evidence type="ECO:0000313" key="4">
    <source>
        <dbReference type="Proteomes" id="UP000001351"/>
    </source>
</evidence>
<accession>Q08QF8</accession>
<proteinExistence type="predicted"/>
<sequence length="251" mass="26896">MKIQGRAPAGPVKTPAPGQFQRLLQQAKPPQAPKPGQTLPPGVSRPSLRPAASSSGRATVSSPTGALARSALASPENLGQARQHMHGEAQRLRTVRTEAQASTQTQVEHRLHELLSRENARELLSGPRACPPPLPAEPSREPPSGERLPRQEGLHLAPGEAAAGTPEAPPHVQATLELIEKIEIFVKSQRPALRMSLGEPLAATVEVDRTGPREVALRIQGRQGPLAEEHVARIREALEARGLRLRALHTA</sequence>
<evidence type="ECO:0000313" key="2">
    <source>
        <dbReference type="EMBL" id="ADO72811.1"/>
    </source>
</evidence>
<feature type="compositionally biased region" description="Polar residues" evidence="1">
    <location>
        <begin position="97"/>
        <end position="106"/>
    </location>
</feature>
<evidence type="ECO:0000256" key="1">
    <source>
        <dbReference type="SAM" id="MobiDB-lite"/>
    </source>
</evidence>